<keyword evidence="7" id="KW-1185">Reference proteome</keyword>
<comment type="similarity">
    <text evidence="1">Belongs to the 'phage' integrase family.</text>
</comment>
<dbReference type="InterPro" id="IPR011010">
    <property type="entry name" value="DNA_brk_join_enz"/>
</dbReference>
<protein>
    <submittedName>
        <fullName evidence="6">Tyrosine-type recombinase/integrase</fullName>
    </submittedName>
</protein>
<name>A0A974S4R7_9SPHN</name>
<evidence type="ECO:0000259" key="5">
    <source>
        <dbReference type="PROSITE" id="PS51898"/>
    </source>
</evidence>
<dbReference type="InterPro" id="IPR010998">
    <property type="entry name" value="Integrase_recombinase_N"/>
</dbReference>
<dbReference type="GO" id="GO:0006310">
    <property type="term" value="P:DNA recombination"/>
    <property type="evidence" value="ECO:0007669"/>
    <property type="project" value="UniProtKB-KW"/>
</dbReference>
<evidence type="ECO:0000313" key="7">
    <source>
        <dbReference type="Proteomes" id="UP000595894"/>
    </source>
</evidence>
<evidence type="ECO:0000256" key="3">
    <source>
        <dbReference type="ARBA" id="ARBA00023125"/>
    </source>
</evidence>
<dbReference type="InterPro" id="IPR050808">
    <property type="entry name" value="Phage_Integrase"/>
</dbReference>
<dbReference type="InterPro" id="IPR025166">
    <property type="entry name" value="Integrase_DNA_bind_dom"/>
</dbReference>
<dbReference type="PANTHER" id="PTHR30629">
    <property type="entry name" value="PROPHAGE INTEGRASE"/>
    <property type="match status" value="1"/>
</dbReference>
<feature type="domain" description="Tyr recombinase" evidence="5">
    <location>
        <begin position="197"/>
        <end position="373"/>
    </location>
</feature>
<dbReference type="CDD" id="cd00796">
    <property type="entry name" value="INT_Rci_Hp1_C"/>
    <property type="match status" value="1"/>
</dbReference>
<evidence type="ECO:0000313" key="6">
    <source>
        <dbReference type="EMBL" id="QQV77320.1"/>
    </source>
</evidence>
<reference evidence="7" key="1">
    <citation type="submission" date="2020-09" db="EMBL/GenBank/DDBJ databases">
        <title>Sphingomonas sp., a new species isolated from pork steak.</title>
        <authorList>
            <person name="Heidler von Heilborn D."/>
        </authorList>
    </citation>
    <scope>NUCLEOTIDE SEQUENCE [LARGE SCALE GENOMIC DNA]</scope>
</reference>
<dbReference type="GO" id="GO:0015074">
    <property type="term" value="P:DNA integration"/>
    <property type="evidence" value="ECO:0007669"/>
    <property type="project" value="UniProtKB-KW"/>
</dbReference>
<keyword evidence="4" id="KW-0233">DNA recombination</keyword>
<dbReference type="InterPro" id="IPR013762">
    <property type="entry name" value="Integrase-like_cat_sf"/>
</dbReference>
<keyword evidence="3" id="KW-0238">DNA-binding</keyword>
<sequence>MTKLTKAIVDTTLTYHKEYLWDDEVKNFGMRFLASGRRKWVYRYRNQARLWRYLSLGEVGVLTVTIARDQARIAAAKVQMGGDPAAEREAKRKAISVQELAAIFENSHVALQLKASSAAEYRRALKLYVLPVIGTKKVGEVTRQDISCLHRDLAHKPTQANRTIEVISKMFSLAEEWGYRPEGTNPRKGVKKYPETKRERFLSEAELARVGEVLVEMECERIEMPAAITAVRLLMLTGCRLNEIMKLKWQYVDFRLGLLRLPDSKTGAKDVPVAPEVLDVLQNVPRLDNNPWVLTGKLEGGRLTDLQPFWQRVRQRAGLSDARIHDLRHTFASVAATNGMSLLTIGKILGHKSEQTTKRYAHLDRGTLREAAGQIASSIARSMATPVVVEPMMPVTNRCQWSPIVDGTNGPHKPS</sequence>
<dbReference type="Gene3D" id="1.10.443.10">
    <property type="entry name" value="Intergrase catalytic core"/>
    <property type="match status" value="1"/>
</dbReference>
<dbReference type="PROSITE" id="PS51898">
    <property type="entry name" value="TYR_RECOMBINASE"/>
    <property type="match status" value="1"/>
</dbReference>
<dbReference type="InterPro" id="IPR038488">
    <property type="entry name" value="Integrase_DNA-bd_sf"/>
</dbReference>
<evidence type="ECO:0000256" key="1">
    <source>
        <dbReference type="ARBA" id="ARBA00008857"/>
    </source>
</evidence>
<evidence type="ECO:0000256" key="4">
    <source>
        <dbReference type="ARBA" id="ARBA00023172"/>
    </source>
</evidence>
<gene>
    <name evidence="6" type="ORF">H5J25_00250</name>
</gene>
<dbReference type="RefSeq" id="WP_202093712.1">
    <property type="nucleotide sequence ID" value="NZ_CP061035.1"/>
</dbReference>
<dbReference type="EMBL" id="CP061035">
    <property type="protein sequence ID" value="QQV77320.1"/>
    <property type="molecule type" value="Genomic_DNA"/>
</dbReference>
<dbReference type="PANTHER" id="PTHR30629:SF2">
    <property type="entry name" value="PROPHAGE INTEGRASE INTS-RELATED"/>
    <property type="match status" value="1"/>
</dbReference>
<accession>A0A974S4R7</accession>
<dbReference type="Proteomes" id="UP000595894">
    <property type="component" value="Chromosome"/>
</dbReference>
<proteinExistence type="inferred from homology"/>
<evidence type="ECO:0000256" key="2">
    <source>
        <dbReference type="ARBA" id="ARBA00022908"/>
    </source>
</evidence>
<dbReference type="KEGG" id="sari:H5J25_00250"/>
<dbReference type="Pfam" id="PF00589">
    <property type="entry name" value="Phage_integrase"/>
    <property type="match status" value="1"/>
</dbReference>
<dbReference type="Gene3D" id="3.30.160.390">
    <property type="entry name" value="Integrase, DNA-binding domain"/>
    <property type="match status" value="1"/>
</dbReference>
<dbReference type="Gene3D" id="1.10.150.130">
    <property type="match status" value="1"/>
</dbReference>
<dbReference type="SUPFAM" id="SSF56349">
    <property type="entry name" value="DNA breaking-rejoining enzymes"/>
    <property type="match status" value="1"/>
</dbReference>
<dbReference type="AlphaFoldDB" id="A0A974S4R7"/>
<dbReference type="InterPro" id="IPR002104">
    <property type="entry name" value="Integrase_catalytic"/>
</dbReference>
<organism evidence="6 7">
    <name type="scientific">Sphingomonas aliaeris</name>
    <dbReference type="NCBI Taxonomy" id="2759526"/>
    <lineage>
        <taxon>Bacteria</taxon>
        <taxon>Pseudomonadati</taxon>
        <taxon>Pseudomonadota</taxon>
        <taxon>Alphaproteobacteria</taxon>
        <taxon>Sphingomonadales</taxon>
        <taxon>Sphingomonadaceae</taxon>
        <taxon>Sphingomonas</taxon>
    </lineage>
</organism>
<keyword evidence="2" id="KW-0229">DNA integration</keyword>
<dbReference type="Pfam" id="PF13356">
    <property type="entry name" value="Arm-DNA-bind_3"/>
    <property type="match status" value="1"/>
</dbReference>
<dbReference type="GO" id="GO:0003677">
    <property type="term" value="F:DNA binding"/>
    <property type="evidence" value="ECO:0007669"/>
    <property type="project" value="UniProtKB-KW"/>
</dbReference>